<dbReference type="Pfam" id="PF05378">
    <property type="entry name" value="Hydant_A_N"/>
    <property type="match status" value="1"/>
</dbReference>
<dbReference type="InterPro" id="IPR002821">
    <property type="entry name" value="Hydantoinase_A"/>
</dbReference>
<evidence type="ECO:0000259" key="4">
    <source>
        <dbReference type="Pfam" id="PF02538"/>
    </source>
</evidence>
<feature type="region of interest" description="Disordered" evidence="2">
    <location>
        <begin position="30"/>
        <end position="66"/>
    </location>
</feature>
<sequence>MTGWQFWVDRGGTFTDIVARRPDGRLLTHKVLSDNPARPHPEPGPDTAPATRGDAPGIQGAGHRPTPDAAVTGIRALLGDSPEPVEAVRMGTTVATNALLERAGEPTLLVITRGFRDALRIAYQNRPRIFARRIELPEALYTRVIEADERIAADGTVLRAPDLDALAPALQEAYDDGIRAVAVVCLHSHLHPAHERAIGDLAARTGFPQISLSSEVSPLMKLVPRGDTAVADAYLSPVLHRHVRQVADELRGVRLMFMQSNGGLTEAGQFRGKDAILSGPAGGIVGMARMSQRAGFDRVIGFDMGGTSTDVSHFAGAYERVFDTQVAGVRLRAPMLDIHTVAAGGGSVLHFDGSRYRVGPDSAGATPGPACYRAGGPLTVTDANVMLGRIQPAHFPAVFGPDGDQRLDAGLVTDRFTALAREIHRATGDDRTPEQVAEGYLDIAVANIANAIKRISVQQGHDVTRYALTTFGGAGGQHACRVAESLGIRTVLVPPMAGVLSALGIGLADTTAMREQSVEAPLEPAAMPGIRAAAADLEAAARAELTAEDIPEDRVRVTHRAQLRYDGTDTALTVGLAEPDAMRGAFEQRHRATYSFTLDRPIVVEALSVEATGITPPPDLTALAPYEGRPAAPETVRLHTGGSWRDVPLHRREALPPGETVTGPAIITEAGATTVVDDGWRAAATDDGHLLMERTAVTRGSRPSTEADPVLLEVFNNLFMSIAEQMGARLESTAQSVNIKERLDFSCALFDPDGNLVANAPHIPVHLGSMGTSVKEVIRRRGDSMRPGDTYAVNDPYHGGTHLPDVTVITPVFDTETPDAGAPAAPETRRPRLLFYVASRGHHAEIGGIAPGSMPAHSRTIEEEGVLFDNWPLAEGGRFREEETRRLLTEARHPSRNPRTNLADLRAQIAANQKGVDEVRRMIGEFGLDVVQAYMRHVQDNAEEAVRRVIDALDDGEYAYETDAGAVIHVRVRVERAERRATIDFTGTSGQLPTNFNAPFAVVNAAVLYVFRTLVADDIPLNDGCLRPLDIVVPPGSLLAPKPPAAVVAGNVETSQAITGALYAALGVQAEGSGTMNNVTFGNERHQYYETVASGSGAGDGFPGADVVQTHMTNSRLTDPEILEWRLPVRLEEFAVRHGSGGAGTWRGGDGAVRRIRFLEPMTVSTLSQHRRVPPYGMAGGAPGALGTNRVERADGGVTDLGGSGSTEVGPGDVLVIKTPGGGGYGRPSPEPQQAGEVNDGPRAF</sequence>
<name>A0A7H1Q8K3_9ACTN</name>
<evidence type="ECO:0000259" key="6">
    <source>
        <dbReference type="Pfam" id="PF19278"/>
    </source>
</evidence>
<comment type="similarity">
    <text evidence="1">Belongs to the oxoprolinase family.</text>
</comment>
<reference evidence="7 8" key="1">
    <citation type="submission" date="2020-04" db="EMBL/GenBank/DDBJ databases">
        <title>Characterization and engineering of Streptomyces griseofuscus DSM40191 as a potential heterologous host for expression of BGCs.</title>
        <authorList>
            <person name="Gren T."/>
            <person name="Whitford C.M."/>
            <person name="Mohite O.S."/>
            <person name="Joergensen T.S."/>
            <person name="Nielsen J.B."/>
            <person name="Lee S.Y."/>
            <person name="Weber T."/>
        </authorList>
    </citation>
    <scope>NUCLEOTIDE SEQUENCE [LARGE SCALE GENOMIC DNA]</scope>
    <source>
        <strain evidence="7 8">DSM 40191</strain>
    </source>
</reference>
<evidence type="ECO:0000313" key="8">
    <source>
        <dbReference type="Proteomes" id="UP000516422"/>
    </source>
</evidence>
<evidence type="ECO:0000256" key="1">
    <source>
        <dbReference type="ARBA" id="ARBA00010403"/>
    </source>
</evidence>
<feature type="domain" description="Hydantoinase A/oxoprolinase" evidence="3">
    <location>
        <begin position="225"/>
        <end position="512"/>
    </location>
</feature>
<dbReference type="Pfam" id="PF01968">
    <property type="entry name" value="Hydantoinase_A"/>
    <property type="match status" value="1"/>
</dbReference>
<feature type="domain" description="Acetophenone carboxylase-like C-terminal" evidence="6">
    <location>
        <begin position="529"/>
        <end position="684"/>
    </location>
</feature>
<dbReference type="GeneID" id="91465928"/>
<dbReference type="InterPro" id="IPR003692">
    <property type="entry name" value="Hydantoinase_B"/>
</dbReference>
<dbReference type="PANTHER" id="PTHR11365:SF23">
    <property type="entry name" value="HYPOTHETICAL 5-OXOPROLINASE (EUROFUNG)-RELATED"/>
    <property type="match status" value="1"/>
</dbReference>
<proteinExistence type="inferred from homology"/>
<evidence type="ECO:0000259" key="5">
    <source>
        <dbReference type="Pfam" id="PF05378"/>
    </source>
</evidence>
<dbReference type="RefSeq" id="WP_037650875.1">
    <property type="nucleotide sequence ID" value="NZ_CP051006.1"/>
</dbReference>
<dbReference type="PANTHER" id="PTHR11365">
    <property type="entry name" value="5-OXOPROLINASE RELATED"/>
    <property type="match status" value="1"/>
</dbReference>
<dbReference type="Pfam" id="PF02538">
    <property type="entry name" value="Hydantoinase_B"/>
    <property type="match status" value="1"/>
</dbReference>
<dbReference type="GO" id="GO:0006749">
    <property type="term" value="P:glutathione metabolic process"/>
    <property type="evidence" value="ECO:0007669"/>
    <property type="project" value="TreeGrafter"/>
</dbReference>
<dbReference type="Proteomes" id="UP000516422">
    <property type="component" value="Chromosome"/>
</dbReference>
<protein>
    <submittedName>
        <fullName evidence="7">Hydantoinase/oxoprolinase</fullName>
    </submittedName>
</protein>
<dbReference type="AlphaFoldDB" id="A0A7H1Q8K3"/>
<dbReference type="InterPro" id="IPR049517">
    <property type="entry name" value="ACX-like_C"/>
</dbReference>
<feature type="region of interest" description="Disordered" evidence="2">
    <location>
        <begin position="1201"/>
        <end position="1245"/>
    </location>
</feature>
<gene>
    <name evidence="7" type="ORF">HEP81_06395</name>
</gene>
<dbReference type="Pfam" id="PF19278">
    <property type="entry name" value="Hydant_A_C"/>
    <property type="match status" value="1"/>
</dbReference>
<evidence type="ECO:0000259" key="3">
    <source>
        <dbReference type="Pfam" id="PF01968"/>
    </source>
</evidence>
<dbReference type="InterPro" id="IPR045079">
    <property type="entry name" value="Oxoprolinase-like"/>
</dbReference>
<dbReference type="KEGG" id="sgf:HEP81_06395"/>
<accession>A0A7H1Q8K3</accession>
<evidence type="ECO:0000256" key="2">
    <source>
        <dbReference type="SAM" id="MobiDB-lite"/>
    </source>
</evidence>
<organism evidence="7 8">
    <name type="scientific">Streptomyces griseofuscus</name>
    <dbReference type="NCBI Taxonomy" id="146922"/>
    <lineage>
        <taxon>Bacteria</taxon>
        <taxon>Bacillati</taxon>
        <taxon>Actinomycetota</taxon>
        <taxon>Actinomycetes</taxon>
        <taxon>Kitasatosporales</taxon>
        <taxon>Streptomycetaceae</taxon>
        <taxon>Streptomyces</taxon>
    </lineage>
</organism>
<evidence type="ECO:0000313" key="7">
    <source>
        <dbReference type="EMBL" id="QNT96633.1"/>
    </source>
</evidence>
<dbReference type="InterPro" id="IPR008040">
    <property type="entry name" value="Hydant_A_N"/>
</dbReference>
<dbReference type="GO" id="GO:0005829">
    <property type="term" value="C:cytosol"/>
    <property type="evidence" value="ECO:0007669"/>
    <property type="project" value="TreeGrafter"/>
</dbReference>
<dbReference type="EMBL" id="CP051006">
    <property type="protein sequence ID" value="QNT96633.1"/>
    <property type="molecule type" value="Genomic_DNA"/>
</dbReference>
<dbReference type="GO" id="GO:0017168">
    <property type="term" value="F:5-oxoprolinase (ATP-hydrolyzing) activity"/>
    <property type="evidence" value="ECO:0007669"/>
    <property type="project" value="TreeGrafter"/>
</dbReference>
<feature type="domain" description="Hydantoinase/oxoprolinase N-terminal" evidence="5">
    <location>
        <begin position="6"/>
        <end position="204"/>
    </location>
</feature>
<feature type="domain" description="Hydantoinase B/oxoprolinase" evidence="4">
    <location>
        <begin position="708"/>
        <end position="1228"/>
    </location>
</feature>